<accession>A0ABS7NLM2</accession>
<proteinExistence type="predicted"/>
<dbReference type="EMBL" id="JAHVJA010000018">
    <property type="protein sequence ID" value="MBY6142095.1"/>
    <property type="molecule type" value="Genomic_DNA"/>
</dbReference>
<name>A0ABS7NLM2_9RHOB</name>
<dbReference type="Proteomes" id="UP000766629">
    <property type="component" value="Unassembled WGS sequence"/>
</dbReference>
<comment type="caution">
    <text evidence="2">The sequence shown here is derived from an EMBL/GenBank/DDBJ whole genome shotgun (WGS) entry which is preliminary data.</text>
</comment>
<evidence type="ECO:0000313" key="2">
    <source>
        <dbReference type="EMBL" id="MBY6142095.1"/>
    </source>
</evidence>
<organism evidence="2 3">
    <name type="scientific">Leisingera daeponensis</name>
    <dbReference type="NCBI Taxonomy" id="405746"/>
    <lineage>
        <taxon>Bacteria</taxon>
        <taxon>Pseudomonadati</taxon>
        <taxon>Pseudomonadota</taxon>
        <taxon>Alphaproteobacteria</taxon>
        <taxon>Rhodobacterales</taxon>
        <taxon>Roseobacteraceae</taxon>
        <taxon>Leisingera</taxon>
    </lineage>
</organism>
<feature type="region of interest" description="Disordered" evidence="1">
    <location>
        <begin position="23"/>
        <end position="42"/>
    </location>
</feature>
<evidence type="ECO:0000313" key="3">
    <source>
        <dbReference type="Proteomes" id="UP000766629"/>
    </source>
</evidence>
<dbReference type="RefSeq" id="WP_222510016.1">
    <property type="nucleotide sequence ID" value="NZ_JAHVJA010000018.1"/>
</dbReference>
<sequence length="176" mass="19541">MKKNIHRVWRAAQLYIGFHRDPSGRKRDTAKVWPPKNANATLHSDPEEQEAFVVLKAADPKDPRDVQIKLRPDHIVLRRDPGAGWEGIVIEETGLSVQVNGTWIRIRADGSVSREAEGDTTYLEADGAVLKKTKFAEAMVSGDGVELTRRTDSTIAAIRHDGVIAKNRDPGQISKD</sequence>
<evidence type="ECO:0000256" key="1">
    <source>
        <dbReference type="SAM" id="MobiDB-lite"/>
    </source>
</evidence>
<protein>
    <submittedName>
        <fullName evidence="2">Uncharacterized protein</fullName>
    </submittedName>
</protein>
<gene>
    <name evidence="2" type="ORF">KUV26_21895</name>
</gene>
<keyword evidence="3" id="KW-1185">Reference proteome</keyword>
<reference evidence="2 3" key="1">
    <citation type="submission" date="2021-06" db="EMBL/GenBank/DDBJ databases">
        <title>50 bacteria genomes isolated from Dapeng, Shenzhen, China.</title>
        <authorList>
            <person name="Zheng W."/>
            <person name="Yu S."/>
            <person name="Huang Y."/>
        </authorList>
    </citation>
    <scope>NUCLEOTIDE SEQUENCE [LARGE SCALE GENOMIC DNA]</scope>
    <source>
        <strain evidence="2 3">DP1N14-2</strain>
    </source>
</reference>